<dbReference type="OrthoDB" id="127311at2"/>
<keyword evidence="8 12" id="KW-0798">TonB box</keyword>
<feature type="signal peptide" evidence="13">
    <location>
        <begin position="1"/>
        <end position="28"/>
    </location>
</feature>
<evidence type="ECO:0000259" key="14">
    <source>
        <dbReference type="Pfam" id="PF00593"/>
    </source>
</evidence>
<protein>
    <submittedName>
        <fullName evidence="16">TonB-dependent receptor</fullName>
    </submittedName>
</protein>
<evidence type="ECO:0000256" key="3">
    <source>
        <dbReference type="ARBA" id="ARBA00022452"/>
    </source>
</evidence>
<dbReference type="EMBL" id="BAET01000019">
    <property type="protein sequence ID" value="GAB56016.1"/>
    <property type="molecule type" value="Genomic_DNA"/>
</dbReference>
<feature type="chain" id="PRO_5003598992" evidence="13">
    <location>
        <begin position="29"/>
        <end position="818"/>
    </location>
</feature>
<keyword evidence="16" id="KW-0675">Receptor</keyword>
<evidence type="ECO:0000313" key="16">
    <source>
        <dbReference type="EMBL" id="GAB56016.1"/>
    </source>
</evidence>
<keyword evidence="2 11" id="KW-0813">Transport</keyword>
<keyword evidence="5 11" id="KW-0812">Transmembrane</keyword>
<dbReference type="SUPFAM" id="SSF56935">
    <property type="entry name" value="Porins"/>
    <property type="match status" value="1"/>
</dbReference>
<dbReference type="GO" id="GO:0009279">
    <property type="term" value="C:cell outer membrane"/>
    <property type="evidence" value="ECO:0007669"/>
    <property type="project" value="UniProtKB-SubCell"/>
</dbReference>
<dbReference type="InterPro" id="IPR000531">
    <property type="entry name" value="Beta-barrel_TonB"/>
</dbReference>
<dbReference type="PANTHER" id="PTHR32552">
    <property type="entry name" value="FERRICHROME IRON RECEPTOR-RELATED"/>
    <property type="match status" value="1"/>
</dbReference>
<evidence type="ECO:0000313" key="17">
    <source>
        <dbReference type="Proteomes" id="UP000053586"/>
    </source>
</evidence>
<evidence type="ECO:0000256" key="6">
    <source>
        <dbReference type="ARBA" id="ARBA00023004"/>
    </source>
</evidence>
<proteinExistence type="inferred from homology"/>
<evidence type="ECO:0000256" key="12">
    <source>
        <dbReference type="RuleBase" id="RU003357"/>
    </source>
</evidence>
<dbReference type="GO" id="GO:0006826">
    <property type="term" value="P:iron ion transport"/>
    <property type="evidence" value="ECO:0007669"/>
    <property type="project" value="UniProtKB-KW"/>
</dbReference>
<evidence type="ECO:0000256" key="10">
    <source>
        <dbReference type="ARBA" id="ARBA00023237"/>
    </source>
</evidence>
<comment type="subcellular location">
    <subcellularLocation>
        <location evidence="1 11">Cell outer membrane</location>
        <topology evidence="1 11">Multi-pass membrane protein</topology>
    </subcellularLocation>
</comment>
<accession>H5TCI9</accession>
<evidence type="ECO:0000259" key="15">
    <source>
        <dbReference type="Pfam" id="PF07715"/>
    </source>
</evidence>
<organism evidence="16 17">
    <name type="scientific">Glaciecola punicea ACAM 611</name>
    <dbReference type="NCBI Taxonomy" id="1121923"/>
    <lineage>
        <taxon>Bacteria</taxon>
        <taxon>Pseudomonadati</taxon>
        <taxon>Pseudomonadota</taxon>
        <taxon>Gammaproteobacteria</taxon>
        <taxon>Alteromonadales</taxon>
        <taxon>Alteromonadaceae</taxon>
        <taxon>Glaciecola</taxon>
    </lineage>
</organism>
<keyword evidence="6" id="KW-0408">Iron</keyword>
<evidence type="ECO:0000256" key="1">
    <source>
        <dbReference type="ARBA" id="ARBA00004571"/>
    </source>
</evidence>
<keyword evidence="9 11" id="KW-0472">Membrane</keyword>
<evidence type="ECO:0000256" key="2">
    <source>
        <dbReference type="ARBA" id="ARBA00022448"/>
    </source>
</evidence>
<keyword evidence="17" id="KW-1185">Reference proteome</keyword>
<dbReference type="eggNOG" id="COG4774">
    <property type="taxonomic scope" value="Bacteria"/>
</dbReference>
<keyword evidence="7" id="KW-0406">Ion transport</keyword>
<dbReference type="Pfam" id="PF00593">
    <property type="entry name" value="TonB_dep_Rec_b-barrel"/>
    <property type="match status" value="1"/>
</dbReference>
<evidence type="ECO:0000256" key="11">
    <source>
        <dbReference type="PROSITE-ProRule" id="PRU01360"/>
    </source>
</evidence>
<keyword evidence="13" id="KW-0732">Signal</keyword>
<evidence type="ECO:0000256" key="9">
    <source>
        <dbReference type="ARBA" id="ARBA00023136"/>
    </source>
</evidence>
<evidence type="ECO:0000256" key="13">
    <source>
        <dbReference type="SAM" id="SignalP"/>
    </source>
</evidence>
<keyword evidence="4" id="KW-0410">Iron transport</keyword>
<dbReference type="InterPro" id="IPR012910">
    <property type="entry name" value="Plug_dom"/>
</dbReference>
<keyword evidence="10 11" id="KW-0998">Cell outer membrane</keyword>
<dbReference type="InterPro" id="IPR036942">
    <property type="entry name" value="Beta-barrel_TonB_sf"/>
</dbReference>
<dbReference type="PROSITE" id="PS52016">
    <property type="entry name" value="TONB_DEPENDENT_REC_3"/>
    <property type="match status" value="1"/>
</dbReference>
<evidence type="ECO:0000256" key="5">
    <source>
        <dbReference type="ARBA" id="ARBA00022692"/>
    </source>
</evidence>
<comment type="caution">
    <text evidence="16">The sequence shown here is derived from an EMBL/GenBank/DDBJ whole genome shotgun (WGS) entry which is preliminary data.</text>
</comment>
<feature type="domain" description="TonB-dependent receptor-like beta-barrel" evidence="14">
    <location>
        <begin position="307"/>
        <end position="783"/>
    </location>
</feature>
<feature type="domain" description="TonB-dependent receptor plug" evidence="15">
    <location>
        <begin position="44"/>
        <end position="157"/>
    </location>
</feature>
<evidence type="ECO:0000256" key="8">
    <source>
        <dbReference type="ARBA" id="ARBA00023077"/>
    </source>
</evidence>
<dbReference type="AlphaFoldDB" id="H5TCI9"/>
<reference evidence="16 17" key="1">
    <citation type="journal article" date="2012" name="J. Bacteriol.">
        <title>Genome sequence of proteorhodopsin-containing sea ice bacterium Glaciecola punicea ACAM 611T.</title>
        <authorList>
            <person name="Qin Q.-L."/>
            <person name="Xie B.-B."/>
            <person name="Shu Y.-L."/>
            <person name="Rong J.-C."/>
            <person name="Zhao D.-L."/>
            <person name="Zhang X.-Y."/>
            <person name="Chen X.-L."/>
            <person name="Zhou B.-C."/>
            <person name="Zhanga Y.-Z."/>
        </authorList>
    </citation>
    <scope>NUCLEOTIDE SEQUENCE [LARGE SCALE GENOMIC DNA]</scope>
    <source>
        <strain evidence="16 17">ACAM 611</strain>
    </source>
</reference>
<evidence type="ECO:0000256" key="4">
    <source>
        <dbReference type="ARBA" id="ARBA00022496"/>
    </source>
</evidence>
<evidence type="ECO:0000256" key="7">
    <source>
        <dbReference type="ARBA" id="ARBA00023065"/>
    </source>
</evidence>
<sequence>MIVFNKTKLGCAIGVAMATIVNSPFAFADIETVMVTASKRMESVQDVPISVQALSQEALEQLRVSKFEDYIEFLPSVSAGGRGPGQSEVYIRGVALDANGIIGAEFSPAPNVGFYLDEQAISLGGRNLDVYITDVERLEVLAGPQGTLFGASAQAGAVRIITNKPDTSEFTAGFDLDYSQTKGGDDSGAVEGFVNIPIIDDELAVRFTYFNDRQGGFIDNVLNTFTVNPSVNPNPNPDFFNNGDISQGLEDQWLDATFTEVDNSKFVEDDFNDSKYVGGRVGIQWEVNDDLSVLVQHTHQNLDVDGVFDYDPTLGERNVSRFSKDRLDDDFDLTSWSIEARIAELDFVYTGGYLDREVQQSIDYIGYNNSGGFASDYYTCTYGVVRNCLDPNKRFLANVTNTRETHEFRVVTSSENRLSAVVGVFYDDQEITHVGDFDYAAAPELGFFPNRAFPDATANDSDFKDATVTFINDLTRNEKQIAIFGEVYFDITDDLTLTLGARYYELEATFKGSSSFATTSAFGATEDAPSYGRNYDTSLAEISPLKQDGSIGKVTLDYHLNKDVLFYGTFSQGYRPGGFNRLSGPATNTNNLPQFEGFVVPATYESDDLTNMEFGWKTTLADGNLRFNGAIYKIDWSDIQIAVLDNTNISGLTFTSNVADAEITGVEFDLTWAASNNLTLFGAVSFNNSEVTSLNNGIDFTLAPVGSQLPLAPELQYSLRARYDMTVMGDIDAYGQLSAQYSDESFSSLQSDVRELQSSYAVAHASIGANYEEFGVELYVENLTDELVEKHINTQDDIRRITVNRPRTIGLRFSYDFY</sequence>
<gene>
    <name evidence="16" type="ORF">GPUN_1900</name>
</gene>
<comment type="similarity">
    <text evidence="11 12">Belongs to the TonB-dependent receptor family.</text>
</comment>
<reference evidence="16 17" key="2">
    <citation type="journal article" date="2017" name="Antonie Van Leeuwenhoek">
        <title>Rhizobium rhizosphaerae sp. nov., a novel species isolated from rice rhizosphere.</title>
        <authorList>
            <person name="Zhao J.J."/>
            <person name="Zhang J."/>
            <person name="Zhang R.J."/>
            <person name="Zhang C.W."/>
            <person name="Yin H.Q."/>
            <person name="Zhang X.X."/>
        </authorList>
    </citation>
    <scope>NUCLEOTIDE SEQUENCE [LARGE SCALE GENOMIC DNA]</scope>
    <source>
        <strain evidence="16 17">ACAM 611</strain>
    </source>
</reference>
<dbReference type="Gene3D" id="2.40.170.20">
    <property type="entry name" value="TonB-dependent receptor, beta-barrel domain"/>
    <property type="match status" value="2"/>
</dbReference>
<dbReference type="Pfam" id="PF07715">
    <property type="entry name" value="Plug"/>
    <property type="match status" value="1"/>
</dbReference>
<name>H5TCI9_9ALTE</name>
<dbReference type="Proteomes" id="UP000053586">
    <property type="component" value="Unassembled WGS sequence"/>
</dbReference>
<dbReference type="PANTHER" id="PTHR32552:SF81">
    <property type="entry name" value="TONB-DEPENDENT OUTER MEMBRANE RECEPTOR"/>
    <property type="match status" value="1"/>
</dbReference>
<dbReference type="InterPro" id="IPR039426">
    <property type="entry name" value="TonB-dep_rcpt-like"/>
</dbReference>
<keyword evidence="3 11" id="KW-1134">Transmembrane beta strand</keyword>